<dbReference type="Pfam" id="PF02171">
    <property type="entry name" value="Piwi"/>
    <property type="match status" value="1"/>
</dbReference>
<dbReference type="SMART" id="SM00949">
    <property type="entry name" value="PAZ"/>
    <property type="match status" value="1"/>
</dbReference>
<dbReference type="GO" id="GO:0070551">
    <property type="term" value="F:endoribonuclease activity, cleaving siRNA-paired mRNA"/>
    <property type="evidence" value="ECO:0007669"/>
    <property type="project" value="EnsemblFungi"/>
</dbReference>
<dbReference type="GO" id="GO:0033562">
    <property type="term" value="P:co-transcriptional gene silencing by RNA interference machinery"/>
    <property type="evidence" value="ECO:0007669"/>
    <property type="project" value="EnsemblFungi"/>
</dbReference>
<dbReference type="Pfam" id="PF16488">
    <property type="entry name" value="ArgoL2"/>
    <property type="match status" value="1"/>
</dbReference>
<dbReference type="Gene3D" id="2.170.260.10">
    <property type="entry name" value="paz domain"/>
    <property type="match status" value="1"/>
</dbReference>
<dbReference type="CDD" id="cd04657">
    <property type="entry name" value="Piwi_ago-like"/>
    <property type="match status" value="1"/>
</dbReference>
<evidence type="ECO:0008006" key="7">
    <source>
        <dbReference type="Google" id="ProtNLM"/>
    </source>
</evidence>
<dbReference type="Gene3D" id="3.40.50.2300">
    <property type="match status" value="1"/>
</dbReference>
<dbReference type="SUPFAM" id="SSF101690">
    <property type="entry name" value="PAZ domain"/>
    <property type="match status" value="1"/>
</dbReference>
<keyword evidence="6" id="KW-1185">Reference proteome</keyword>
<dbReference type="PANTHER" id="PTHR22891">
    <property type="entry name" value="EUKARYOTIC TRANSLATION INITIATION FACTOR 2C"/>
    <property type="match status" value="1"/>
</dbReference>
<evidence type="ECO:0000259" key="3">
    <source>
        <dbReference type="PROSITE" id="PS50821"/>
    </source>
</evidence>
<dbReference type="InterPro" id="IPR003165">
    <property type="entry name" value="Piwi"/>
</dbReference>
<feature type="compositionally biased region" description="Basic and acidic residues" evidence="2">
    <location>
        <begin position="811"/>
        <end position="820"/>
    </location>
</feature>
<dbReference type="AlphaFoldDB" id="A0A1E3QC61"/>
<dbReference type="Gene3D" id="3.30.420.10">
    <property type="entry name" value="Ribonuclease H-like superfamily/Ribonuclease H"/>
    <property type="match status" value="1"/>
</dbReference>
<organism evidence="5 6">
    <name type="scientific">Lipomyces starkeyi NRRL Y-11557</name>
    <dbReference type="NCBI Taxonomy" id="675824"/>
    <lineage>
        <taxon>Eukaryota</taxon>
        <taxon>Fungi</taxon>
        <taxon>Dikarya</taxon>
        <taxon>Ascomycota</taxon>
        <taxon>Saccharomycotina</taxon>
        <taxon>Lipomycetes</taxon>
        <taxon>Lipomycetales</taxon>
        <taxon>Lipomycetaceae</taxon>
        <taxon>Lipomyces</taxon>
    </lineage>
</organism>
<dbReference type="InterPro" id="IPR036085">
    <property type="entry name" value="PAZ_dom_sf"/>
</dbReference>
<dbReference type="GO" id="GO:0033167">
    <property type="term" value="C:ARC complex"/>
    <property type="evidence" value="ECO:0007669"/>
    <property type="project" value="EnsemblFungi"/>
</dbReference>
<feature type="domain" description="Piwi" evidence="4">
    <location>
        <begin position="513"/>
        <end position="806"/>
    </location>
</feature>
<dbReference type="GO" id="GO:1990432">
    <property type="term" value="P:siRNA 3'-end processing"/>
    <property type="evidence" value="ECO:0007669"/>
    <property type="project" value="EnsemblFungi"/>
</dbReference>
<dbReference type="GO" id="GO:0005721">
    <property type="term" value="C:pericentric heterochromatin"/>
    <property type="evidence" value="ECO:0007669"/>
    <property type="project" value="EnsemblFungi"/>
</dbReference>
<dbReference type="InterPro" id="IPR036397">
    <property type="entry name" value="RNaseH_sf"/>
</dbReference>
<dbReference type="GO" id="GO:0035197">
    <property type="term" value="F:siRNA binding"/>
    <property type="evidence" value="ECO:0007669"/>
    <property type="project" value="EnsemblFungi"/>
</dbReference>
<dbReference type="STRING" id="675824.A0A1E3QC61"/>
<dbReference type="InterPro" id="IPR032474">
    <property type="entry name" value="Argonaute_N"/>
</dbReference>
<evidence type="ECO:0000256" key="2">
    <source>
        <dbReference type="SAM" id="MobiDB-lite"/>
    </source>
</evidence>
<protein>
    <recommendedName>
        <fullName evidence="7">Piwi domain-containing protein</fullName>
    </recommendedName>
</protein>
<dbReference type="InterPro" id="IPR014811">
    <property type="entry name" value="ArgoL1"/>
</dbReference>
<dbReference type="InterPro" id="IPR003100">
    <property type="entry name" value="PAZ_dom"/>
</dbReference>
<comment type="similarity">
    <text evidence="1">Belongs to the argonaute family.</text>
</comment>
<proteinExistence type="inferred from homology"/>
<dbReference type="SMART" id="SM01163">
    <property type="entry name" value="DUF1785"/>
    <property type="match status" value="1"/>
</dbReference>
<sequence length="857" mass="95923">MTAILPAQSPLALTNLVKRPGYGTAGTPTKFYVNHFRVASFPDVEIVQYDVQVNAGADTRALIKKVWNSSVLQDRLGESGKPVIFDGNRLAWSRGPLAFGDELSIVVDLDEGRPERPGRSNKHRVLIRKAAIVSMQILDEYINNRYSMDNEVLAAINFLDHLLRETPSKRLIAIKRSFFQSQGASPLDGGVEAWKGIFQSVRASMGQLTVNVDVATTVFWSSGPLLEVLTKFMGLRSPDDTANRLSNPNGRRELRRFRKLSFFIKYRGPEHEKRMFIIDGFTEDGADRTTFTTKEDETLTVAQYFTRTYNIRLRYPSMPLIKTKKGASFPIELAIIQEGQRYPYKISDRQTADMIKITAQRPDARINAIRTNVRTLGWDNDPVLKAYNLRIQPDMIVTDGRILPAPVINYGPGSKKVSLQPQDGRWNLIGQKLALPQKLESWGVMVFADNRRTPEQVIQNFVRTFINVHRGHGGEVTQMSPPILYASAQRDMNTNVREIFNAAGNAVRKRPQLLLFVLPSRGAEPYNSIKAACDIGLGVCSQCVQLRHVEQAKPQYCANVDLKVNSKLGGTNVFLDKNCYPLYNKEPTIILGADVSHPAPGSGRASFASMVGSIDLQATRYAGIVNTNGHRVEVINSRNIQVFVTTLLRQFRSNTGKVPGRIFYFRDGVSEGQYQQIIDQELADIKKACESLSAGYKPFVTVVICSKRHHSRVFPANRNAGDRNGNVLPGTIIERDITHPSEYDFYLVSHVALQGTARPVHYHVIHDENQMPIDYFQAFVYNMCYVFARATTSVSLCPPVYYAHLAGQRGRVHEETREEDSASLVSGRTGGSGNEEPGEVKDVKPLHPSLAGTMWYI</sequence>
<dbReference type="SUPFAM" id="SSF53098">
    <property type="entry name" value="Ribonuclease H-like"/>
    <property type="match status" value="1"/>
</dbReference>
<dbReference type="InterPro" id="IPR032472">
    <property type="entry name" value="ArgoL2"/>
</dbReference>
<dbReference type="SMART" id="SM00950">
    <property type="entry name" value="Piwi"/>
    <property type="match status" value="1"/>
</dbReference>
<name>A0A1E3QC61_LIPST</name>
<evidence type="ECO:0000313" key="5">
    <source>
        <dbReference type="EMBL" id="ODQ75158.1"/>
    </source>
</evidence>
<feature type="domain" description="PAZ" evidence="3">
    <location>
        <begin position="224"/>
        <end position="338"/>
    </location>
</feature>
<dbReference type="GO" id="GO:0031934">
    <property type="term" value="C:mating-type region heterochromatin"/>
    <property type="evidence" value="ECO:0007669"/>
    <property type="project" value="EnsemblFungi"/>
</dbReference>
<dbReference type="EMBL" id="KV454291">
    <property type="protein sequence ID" value="ODQ75158.1"/>
    <property type="molecule type" value="Genomic_DNA"/>
</dbReference>
<dbReference type="InterPro" id="IPR032473">
    <property type="entry name" value="Argonaute_Mid_dom"/>
</dbReference>
<evidence type="ECO:0000259" key="4">
    <source>
        <dbReference type="PROSITE" id="PS50822"/>
    </source>
</evidence>
<accession>A0A1E3QC61</accession>
<reference evidence="5 6" key="1">
    <citation type="journal article" date="2016" name="Proc. Natl. Acad. Sci. U.S.A.">
        <title>Comparative genomics of biotechnologically important yeasts.</title>
        <authorList>
            <person name="Riley R."/>
            <person name="Haridas S."/>
            <person name="Wolfe K.H."/>
            <person name="Lopes M.R."/>
            <person name="Hittinger C.T."/>
            <person name="Goeker M."/>
            <person name="Salamov A.A."/>
            <person name="Wisecaver J.H."/>
            <person name="Long T.M."/>
            <person name="Calvey C.H."/>
            <person name="Aerts A.L."/>
            <person name="Barry K.W."/>
            <person name="Choi C."/>
            <person name="Clum A."/>
            <person name="Coughlan A.Y."/>
            <person name="Deshpande S."/>
            <person name="Douglass A.P."/>
            <person name="Hanson S.J."/>
            <person name="Klenk H.-P."/>
            <person name="LaButti K.M."/>
            <person name="Lapidus A."/>
            <person name="Lindquist E.A."/>
            <person name="Lipzen A.M."/>
            <person name="Meier-Kolthoff J.P."/>
            <person name="Ohm R.A."/>
            <person name="Otillar R.P."/>
            <person name="Pangilinan J.L."/>
            <person name="Peng Y."/>
            <person name="Rokas A."/>
            <person name="Rosa C.A."/>
            <person name="Scheuner C."/>
            <person name="Sibirny A.A."/>
            <person name="Slot J.C."/>
            <person name="Stielow J.B."/>
            <person name="Sun H."/>
            <person name="Kurtzman C.P."/>
            <person name="Blackwell M."/>
            <person name="Grigoriev I.V."/>
            <person name="Jeffries T.W."/>
        </authorList>
    </citation>
    <scope>NUCLEOTIDE SEQUENCE [LARGE SCALE GENOMIC DNA]</scope>
    <source>
        <strain evidence="5 6">NRRL Y-11557</strain>
    </source>
</reference>
<dbReference type="GO" id="GO:0140727">
    <property type="term" value="P:siRNA-mediated pericentric heterochromatin formation"/>
    <property type="evidence" value="ECO:0007669"/>
    <property type="project" value="EnsemblFungi"/>
</dbReference>
<dbReference type="Pfam" id="PF08699">
    <property type="entry name" value="ArgoL1"/>
    <property type="match status" value="1"/>
</dbReference>
<dbReference type="GO" id="GO:0003727">
    <property type="term" value="F:single-stranded RNA binding"/>
    <property type="evidence" value="ECO:0007669"/>
    <property type="project" value="EnsemblFungi"/>
</dbReference>
<dbReference type="CDD" id="cd02846">
    <property type="entry name" value="PAZ_argonaute_like"/>
    <property type="match status" value="1"/>
</dbReference>
<dbReference type="GO" id="GO:0030958">
    <property type="term" value="C:RITS complex"/>
    <property type="evidence" value="ECO:0007669"/>
    <property type="project" value="EnsemblFungi"/>
</dbReference>
<evidence type="ECO:0000313" key="6">
    <source>
        <dbReference type="Proteomes" id="UP000094385"/>
    </source>
</evidence>
<dbReference type="InterPro" id="IPR012337">
    <property type="entry name" value="RNaseH-like_sf"/>
</dbReference>
<dbReference type="GO" id="GO:0070317">
    <property type="term" value="P:negative regulation of G0 to G1 transition"/>
    <property type="evidence" value="ECO:0007669"/>
    <property type="project" value="EnsemblFungi"/>
</dbReference>
<dbReference type="OrthoDB" id="10252740at2759"/>
<dbReference type="Pfam" id="PF16486">
    <property type="entry name" value="ArgoN"/>
    <property type="match status" value="1"/>
</dbReference>
<dbReference type="Pfam" id="PF16487">
    <property type="entry name" value="ArgoMid"/>
    <property type="match status" value="1"/>
</dbReference>
<dbReference type="GO" id="GO:0030466">
    <property type="term" value="P:silent mating-type cassette heterochromatin formation"/>
    <property type="evidence" value="ECO:0007669"/>
    <property type="project" value="EnsemblFungi"/>
</dbReference>
<dbReference type="PROSITE" id="PS50821">
    <property type="entry name" value="PAZ"/>
    <property type="match status" value="1"/>
</dbReference>
<dbReference type="GO" id="GO:1990342">
    <property type="term" value="C:heterochromatin island"/>
    <property type="evidence" value="ECO:0007669"/>
    <property type="project" value="EnsemblFungi"/>
</dbReference>
<dbReference type="Pfam" id="PF02170">
    <property type="entry name" value="PAZ"/>
    <property type="match status" value="1"/>
</dbReference>
<dbReference type="GO" id="GO:0140720">
    <property type="term" value="C:subtelomeric heterochromatin"/>
    <property type="evidence" value="ECO:0007669"/>
    <property type="project" value="EnsemblFungi"/>
</dbReference>
<dbReference type="GO" id="GO:1990431">
    <property type="term" value="P:priRNA 3'-end processing"/>
    <property type="evidence" value="ECO:0007669"/>
    <property type="project" value="EnsemblFungi"/>
</dbReference>
<dbReference type="InterPro" id="IPR045246">
    <property type="entry name" value="Piwi_ago-like"/>
</dbReference>
<evidence type="ECO:0000256" key="1">
    <source>
        <dbReference type="RuleBase" id="RU361178"/>
    </source>
</evidence>
<gene>
    <name evidence="5" type="ORF">LIPSTDRAFT_1886</name>
</gene>
<dbReference type="Proteomes" id="UP000094385">
    <property type="component" value="Unassembled WGS sequence"/>
</dbReference>
<feature type="region of interest" description="Disordered" evidence="2">
    <location>
        <begin position="808"/>
        <end position="843"/>
    </location>
</feature>
<dbReference type="PROSITE" id="PS50822">
    <property type="entry name" value="PIWI"/>
    <property type="match status" value="1"/>
</dbReference>